<reference evidence="7" key="1">
    <citation type="submission" date="2020-10" db="EMBL/GenBank/DDBJ databases">
        <authorList>
            <person name="Gilroy R."/>
        </authorList>
    </citation>
    <scope>NUCLEOTIDE SEQUENCE</scope>
    <source>
        <strain evidence="7">10192</strain>
    </source>
</reference>
<evidence type="ECO:0000259" key="6">
    <source>
        <dbReference type="Pfam" id="PF01957"/>
    </source>
</evidence>
<evidence type="ECO:0000256" key="5">
    <source>
        <dbReference type="SAM" id="Phobius"/>
    </source>
</evidence>
<dbReference type="InterPro" id="IPR012340">
    <property type="entry name" value="NA-bd_OB-fold"/>
</dbReference>
<dbReference type="Proteomes" id="UP000823632">
    <property type="component" value="Unassembled WGS sequence"/>
</dbReference>
<evidence type="ECO:0000256" key="2">
    <source>
        <dbReference type="ARBA" id="ARBA00022692"/>
    </source>
</evidence>
<keyword evidence="2 5" id="KW-0812">Transmembrane</keyword>
<dbReference type="Gene3D" id="2.40.50.140">
    <property type="entry name" value="Nucleic acid-binding proteins"/>
    <property type="match status" value="1"/>
</dbReference>
<protein>
    <submittedName>
        <fullName evidence="7">NfeD family protein</fullName>
    </submittedName>
</protein>
<dbReference type="SUPFAM" id="SSF141322">
    <property type="entry name" value="NfeD domain-like"/>
    <property type="match status" value="1"/>
</dbReference>
<name>A0A9D9DPK1_9BACT</name>
<comment type="subcellular location">
    <subcellularLocation>
        <location evidence="1">Membrane</location>
        <topology evidence="1">Multi-pass membrane protein</topology>
    </subcellularLocation>
</comment>
<keyword evidence="4 5" id="KW-0472">Membrane</keyword>
<dbReference type="EMBL" id="JADIND010000077">
    <property type="protein sequence ID" value="MBO8430438.1"/>
    <property type="molecule type" value="Genomic_DNA"/>
</dbReference>
<evidence type="ECO:0000256" key="4">
    <source>
        <dbReference type="ARBA" id="ARBA00023136"/>
    </source>
</evidence>
<sequence>MVHWQIFLIAGVVSLILEMIVPSMFFLNFAISGVLTAIISLWVTDITVLVIDFAVIALLSIILLRPFLLKTLKSSKEKETGVKSEYIDQIAKVVQPVNKFAGVITVYDERWEARVENDDEIPEGTEVRIIKNDSLIMYVERV</sequence>
<accession>A0A9D9DPK1</accession>
<reference evidence="7" key="2">
    <citation type="journal article" date="2021" name="PeerJ">
        <title>Extensive microbial diversity within the chicken gut microbiome revealed by metagenomics and culture.</title>
        <authorList>
            <person name="Gilroy R."/>
            <person name="Ravi A."/>
            <person name="Getino M."/>
            <person name="Pursley I."/>
            <person name="Horton D.L."/>
            <person name="Alikhan N.F."/>
            <person name="Baker D."/>
            <person name="Gharbi K."/>
            <person name="Hall N."/>
            <person name="Watson M."/>
            <person name="Adriaenssens E.M."/>
            <person name="Foster-Nyarko E."/>
            <person name="Jarju S."/>
            <person name="Secka A."/>
            <person name="Antonio M."/>
            <person name="Oren A."/>
            <person name="Chaudhuri R.R."/>
            <person name="La Ragione R."/>
            <person name="Hildebrand F."/>
            <person name="Pallen M.J."/>
        </authorList>
    </citation>
    <scope>NUCLEOTIDE SEQUENCE</scope>
    <source>
        <strain evidence="7">10192</strain>
    </source>
</reference>
<evidence type="ECO:0000313" key="8">
    <source>
        <dbReference type="Proteomes" id="UP000823632"/>
    </source>
</evidence>
<evidence type="ECO:0000256" key="3">
    <source>
        <dbReference type="ARBA" id="ARBA00022989"/>
    </source>
</evidence>
<dbReference type="GO" id="GO:0005886">
    <property type="term" value="C:plasma membrane"/>
    <property type="evidence" value="ECO:0007669"/>
    <property type="project" value="TreeGrafter"/>
</dbReference>
<comment type="caution">
    <text evidence="7">The sequence shown here is derived from an EMBL/GenBank/DDBJ whole genome shotgun (WGS) entry which is preliminary data.</text>
</comment>
<organism evidence="7 8">
    <name type="scientific">Candidatus Scatousia excrementipullorum</name>
    <dbReference type="NCBI Taxonomy" id="2840936"/>
    <lineage>
        <taxon>Bacteria</taxon>
        <taxon>Candidatus Scatousia</taxon>
    </lineage>
</organism>
<feature type="transmembrane region" description="Helical" evidence="5">
    <location>
        <begin position="7"/>
        <end position="40"/>
    </location>
</feature>
<dbReference type="AlphaFoldDB" id="A0A9D9DPK1"/>
<feature type="transmembrane region" description="Helical" evidence="5">
    <location>
        <begin position="46"/>
        <end position="68"/>
    </location>
</feature>
<gene>
    <name evidence="7" type="ORF">IAC76_03550</name>
</gene>
<evidence type="ECO:0000256" key="1">
    <source>
        <dbReference type="ARBA" id="ARBA00004141"/>
    </source>
</evidence>
<proteinExistence type="predicted"/>
<dbReference type="InterPro" id="IPR002810">
    <property type="entry name" value="NfeD-like_C"/>
</dbReference>
<dbReference type="PANTHER" id="PTHR33507:SF3">
    <property type="entry name" value="INNER MEMBRANE PROTEIN YBBJ"/>
    <property type="match status" value="1"/>
</dbReference>
<evidence type="ECO:0000313" key="7">
    <source>
        <dbReference type="EMBL" id="MBO8430438.1"/>
    </source>
</evidence>
<feature type="domain" description="NfeD-like C-terminal" evidence="6">
    <location>
        <begin position="84"/>
        <end position="141"/>
    </location>
</feature>
<dbReference type="InterPro" id="IPR052165">
    <property type="entry name" value="Membrane_assoc_protease"/>
</dbReference>
<dbReference type="PANTHER" id="PTHR33507">
    <property type="entry name" value="INNER MEMBRANE PROTEIN YBBJ"/>
    <property type="match status" value="1"/>
</dbReference>
<dbReference type="Pfam" id="PF01957">
    <property type="entry name" value="NfeD"/>
    <property type="match status" value="1"/>
</dbReference>
<keyword evidence="3 5" id="KW-1133">Transmembrane helix</keyword>